<accession>A0A9J6ZKW5</accession>
<dbReference type="SUPFAM" id="SSF82549">
    <property type="entry name" value="DAK1/DegV-like"/>
    <property type="match status" value="1"/>
</dbReference>
<keyword evidence="1" id="KW-0446">Lipid-binding</keyword>
<dbReference type="InterPro" id="IPR050270">
    <property type="entry name" value="DegV_domain_contain"/>
</dbReference>
<dbReference type="AlphaFoldDB" id="A0A9J6ZKW5"/>
<dbReference type="KEGG" id="plig:NAG76_09785"/>
<dbReference type="InterPro" id="IPR003797">
    <property type="entry name" value="DegV"/>
</dbReference>
<reference evidence="2" key="1">
    <citation type="submission" date="2022-05" db="EMBL/GenBank/DDBJ databases">
        <title>Novel bacterial taxa in a minimal lignocellulolytic consortium and its capacity to transform plastics disclosed by genome-resolved metagenomics.</title>
        <authorList>
            <person name="Rodriguez C.A.D."/>
            <person name="Diaz-Garcia L."/>
            <person name="Herrera K."/>
            <person name="Tarazona N.A."/>
            <person name="Sproer C."/>
            <person name="Overmann J."/>
            <person name="Jimenez D.J."/>
        </authorList>
    </citation>
    <scope>NUCLEOTIDE SEQUENCE</scope>
    <source>
        <strain evidence="2">MAG5</strain>
    </source>
</reference>
<dbReference type="PANTHER" id="PTHR33434">
    <property type="entry name" value="DEGV DOMAIN-CONTAINING PROTEIN DR_1986-RELATED"/>
    <property type="match status" value="1"/>
</dbReference>
<sequence length="276" mass="30282">MTYQIVVDSCCDLTSEIKQALNIKVVPLNLYLGDKEIIDDEKLDIPNFIEDMKACTQKVGSAAPSPSLYHELYEQSPKTFVVTLSSKLSSSYSSATLGADMLENSASNVHVFDSKSASAGEMLIAFQIRDLIDSGIQGDELIERVEKFIDEMKTYFVLDNVDNLMKNGRLSKVKGKIISILNIKPLLGSDGEGNIAQYSTCKGQTKIVKKLAETVTDSGKNTEGLRAVISHCNNEPLALRLKQQLVEQFQFKEIVIVPTGGVSSLYANDKGVILAY</sequence>
<evidence type="ECO:0000256" key="1">
    <source>
        <dbReference type="ARBA" id="ARBA00023121"/>
    </source>
</evidence>
<dbReference type="GO" id="GO:0008289">
    <property type="term" value="F:lipid binding"/>
    <property type="evidence" value="ECO:0007669"/>
    <property type="project" value="UniProtKB-KW"/>
</dbReference>
<dbReference type="NCBIfam" id="TIGR00762">
    <property type="entry name" value="DegV"/>
    <property type="match status" value="1"/>
</dbReference>
<evidence type="ECO:0000313" key="2">
    <source>
        <dbReference type="EMBL" id="URN96480.1"/>
    </source>
</evidence>
<dbReference type="InterPro" id="IPR043168">
    <property type="entry name" value="DegV_C"/>
</dbReference>
<name>A0A9J6ZKW5_9BACL</name>
<dbReference type="Gene3D" id="3.30.1180.10">
    <property type="match status" value="1"/>
</dbReference>
<dbReference type="Gene3D" id="2.20.28.50">
    <property type="entry name" value="degv family protein"/>
    <property type="match status" value="1"/>
</dbReference>
<dbReference type="Gene3D" id="3.40.50.10440">
    <property type="entry name" value="Dihydroxyacetone kinase, domain 1"/>
    <property type="match status" value="1"/>
</dbReference>
<dbReference type="PROSITE" id="PS51482">
    <property type="entry name" value="DEGV"/>
    <property type="match status" value="1"/>
</dbReference>
<dbReference type="Proteomes" id="UP001056756">
    <property type="component" value="Chromosome"/>
</dbReference>
<dbReference type="Pfam" id="PF02645">
    <property type="entry name" value="DegV"/>
    <property type="match status" value="1"/>
</dbReference>
<dbReference type="PANTHER" id="PTHR33434:SF2">
    <property type="entry name" value="FATTY ACID-BINDING PROTEIN TM_1468"/>
    <property type="match status" value="1"/>
</dbReference>
<organism evidence="2 3">
    <name type="scientific">Candidatus Pristimantibacillus lignocellulolyticus</name>
    <dbReference type="NCBI Taxonomy" id="2994561"/>
    <lineage>
        <taxon>Bacteria</taxon>
        <taxon>Bacillati</taxon>
        <taxon>Bacillota</taxon>
        <taxon>Bacilli</taxon>
        <taxon>Bacillales</taxon>
        <taxon>Paenibacillaceae</taxon>
        <taxon>Candidatus Pristimantibacillus</taxon>
    </lineage>
</organism>
<gene>
    <name evidence="2" type="ORF">NAG76_09785</name>
</gene>
<protein>
    <submittedName>
        <fullName evidence="2">DegV family protein</fullName>
    </submittedName>
</protein>
<proteinExistence type="predicted"/>
<dbReference type="EMBL" id="CP097899">
    <property type="protein sequence ID" value="URN96480.1"/>
    <property type="molecule type" value="Genomic_DNA"/>
</dbReference>
<evidence type="ECO:0000313" key="3">
    <source>
        <dbReference type="Proteomes" id="UP001056756"/>
    </source>
</evidence>